<dbReference type="OrthoDB" id="9768793at2"/>
<evidence type="ECO:0000256" key="1">
    <source>
        <dbReference type="ARBA" id="ARBA00023002"/>
    </source>
</evidence>
<dbReference type="Gene3D" id="3.20.20.100">
    <property type="entry name" value="NADP-dependent oxidoreductase domain"/>
    <property type="match status" value="1"/>
</dbReference>
<dbReference type="PANTHER" id="PTHR43364">
    <property type="entry name" value="NADH-SPECIFIC METHYLGLYOXAL REDUCTASE-RELATED"/>
    <property type="match status" value="1"/>
</dbReference>
<evidence type="ECO:0000259" key="2">
    <source>
        <dbReference type="Pfam" id="PF00248"/>
    </source>
</evidence>
<keyword evidence="1" id="KW-0560">Oxidoreductase</keyword>
<dbReference type="GO" id="GO:0016491">
    <property type="term" value="F:oxidoreductase activity"/>
    <property type="evidence" value="ECO:0007669"/>
    <property type="project" value="UniProtKB-KW"/>
</dbReference>
<feature type="domain" description="NADP-dependent oxidoreductase" evidence="2">
    <location>
        <begin position="34"/>
        <end position="339"/>
    </location>
</feature>
<dbReference type="InterPro" id="IPR023210">
    <property type="entry name" value="NADP_OxRdtase_dom"/>
</dbReference>
<dbReference type="EMBL" id="FNCN01000001">
    <property type="protein sequence ID" value="SDF99741.1"/>
    <property type="molecule type" value="Genomic_DNA"/>
</dbReference>
<dbReference type="RefSeq" id="WP_093166995.1">
    <property type="nucleotide sequence ID" value="NZ_FNCN01000001.1"/>
</dbReference>
<evidence type="ECO:0000313" key="3">
    <source>
        <dbReference type="EMBL" id="SDF99741.1"/>
    </source>
</evidence>
<dbReference type="PANTHER" id="PTHR43364:SF4">
    <property type="entry name" value="NAD(P)-LINKED OXIDOREDUCTASE SUPERFAMILY PROTEIN"/>
    <property type="match status" value="1"/>
</dbReference>
<gene>
    <name evidence="3" type="ORF">SAMN05421505_10147</name>
</gene>
<organism evidence="3 4">
    <name type="scientific">Sinosporangium album</name>
    <dbReference type="NCBI Taxonomy" id="504805"/>
    <lineage>
        <taxon>Bacteria</taxon>
        <taxon>Bacillati</taxon>
        <taxon>Actinomycetota</taxon>
        <taxon>Actinomycetes</taxon>
        <taxon>Streptosporangiales</taxon>
        <taxon>Streptosporangiaceae</taxon>
        <taxon>Sinosporangium</taxon>
    </lineage>
</organism>
<dbReference type="Pfam" id="PF00248">
    <property type="entry name" value="Aldo_ket_red"/>
    <property type="match status" value="1"/>
</dbReference>
<dbReference type="InterPro" id="IPR036812">
    <property type="entry name" value="NAD(P)_OxRdtase_dom_sf"/>
</dbReference>
<keyword evidence="4" id="KW-1185">Reference proteome</keyword>
<evidence type="ECO:0000313" key="4">
    <source>
        <dbReference type="Proteomes" id="UP000198923"/>
    </source>
</evidence>
<dbReference type="STRING" id="504805.SAMN05421505_10147"/>
<name>A0A1G7QMF7_9ACTN</name>
<accession>A0A1G7QMF7</accession>
<dbReference type="GO" id="GO:0005829">
    <property type="term" value="C:cytosol"/>
    <property type="evidence" value="ECO:0007669"/>
    <property type="project" value="TreeGrafter"/>
</dbReference>
<sequence>MQQRHLHGLNRHVSAVGAGCWTIGGLASNRGVPIGWAGVDPDEAYAALERAHELGVTLYDTADVYGMGASERLLGRLLAQIDRGQAVVSSKVGYFAGTAAHPYQGQQLLRQFESSCDNLGTDYLDIYFLHSTNFGPEDRYLDEAVGILDELKDDRMVHATGMRAPHTFAAEWATDPSHPQSQEAARFLHLFERIRPDVITVRHNLMSPAYAANETDIFEFARQRGVGVLLKQVLGQALLLGTYSSSAPPAFPQEDHRHADIRFTGSFLRAVHDALVPLGRRFGYRPADLARVALQYALHASPNAAALVGFRNPAQITGSVQSLDPPLSPEDFAEIRHLAEPLRVMLGQHQSPAISSR</sequence>
<proteinExistence type="predicted"/>
<dbReference type="SUPFAM" id="SSF51430">
    <property type="entry name" value="NAD(P)-linked oxidoreductase"/>
    <property type="match status" value="1"/>
</dbReference>
<reference evidence="3 4" key="1">
    <citation type="submission" date="2016-10" db="EMBL/GenBank/DDBJ databases">
        <authorList>
            <person name="de Groot N.N."/>
        </authorList>
    </citation>
    <scope>NUCLEOTIDE SEQUENCE [LARGE SCALE GENOMIC DNA]</scope>
    <source>
        <strain evidence="3 4">CPCC 201354</strain>
    </source>
</reference>
<dbReference type="AlphaFoldDB" id="A0A1G7QMF7"/>
<dbReference type="InterPro" id="IPR050523">
    <property type="entry name" value="AKR_Detox_Biosynth"/>
</dbReference>
<protein>
    <submittedName>
        <fullName evidence="3">Predicted oxidoreductase</fullName>
    </submittedName>
</protein>
<dbReference type="Proteomes" id="UP000198923">
    <property type="component" value="Unassembled WGS sequence"/>
</dbReference>